<evidence type="ECO:0000313" key="4">
    <source>
        <dbReference type="Proteomes" id="UP000319663"/>
    </source>
</evidence>
<dbReference type="GO" id="GO:0008270">
    <property type="term" value="F:zinc ion binding"/>
    <property type="evidence" value="ECO:0007669"/>
    <property type="project" value="InterPro"/>
</dbReference>
<reference evidence="3 4" key="1">
    <citation type="submission" date="2019-06" db="EMBL/GenBank/DDBJ databases">
        <title>Wine fermentation using esterase from Monascus purpureus.</title>
        <authorList>
            <person name="Geng C."/>
            <person name="Zhang Y."/>
        </authorList>
    </citation>
    <scope>NUCLEOTIDE SEQUENCE [LARGE SCALE GENOMIC DNA]</scope>
    <source>
        <strain evidence="3">HQ1</strain>
    </source>
</reference>
<protein>
    <recommendedName>
        <fullName evidence="2">Xylanolytic transcriptional activator regulatory domain-containing protein</fullName>
    </recommendedName>
</protein>
<dbReference type="CDD" id="cd12148">
    <property type="entry name" value="fungal_TF_MHR"/>
    <property type="match status" value="1"/>
</dbReference>
<evidence type="ECO:0000313" key="3">
    <source>
        <dbReference type="EMBL" id="TQB67482.1"/>
    </source>
</evidence>
<dbReference type="GO" id="GO:0006351">
    <property type="term" value="P:DNA-templated transcription"/>
    <property type="evidence" value="ECO:0007669"/>
    <property type="project" value="InterPro"/>
</dbReference>
<dbReference type="Proteomes" id="UP000319663">
    <property type="component" value="Unassembled WGS sequence"/>
</dbReference>
<keyword evidence="4" id="KW-1185">Reference proteome</keyword>
<accession>A0A507QJT6</accession>
<comment type="caution">
    <text evidence="3">The sequence shown here is derived from an EMBL/GenBank/DDBJ whole genome shotgun (WGS) entry which is preliminary data.</text>
</comment>
<evidence type="ECO:0000256" key="1">
    <source>
        <dbReference type="ARBA" id="ARBA00023242"/>
    </source>
</evidence>
<organism evidence="3 4">
    <name type="scientific">Monascus purpureus</name>
    <name type="common">Red mold</name>
    <name type="synonym">Monascus anka</name>
    <dbReference type="NCBI Taxonomy" id="5098"/>
    <lineage>
        <taxon>Eukaryota</taxon>
        <taxon>Fungi</taxon>
        <taxon>Dikarya</taxon>
        <taxon>Ascomycota</taxon>
        <taxon>Pezizomycotina</taxon>
        <taxon>Eurotiomycetes</taxon>
        <taxon>Eurotiomycetidae</taxon>
        <taxon>Eurotiales</taxon>
        <taxon>Aspergillaceae</taxon>
        <taxon>Monascus</taxon>
    </lineage>
</organism>
<keyword evidence="1" id="KW-0539">Nucleus</keyword>
<dbReference type="AlphaFoldDB" id="A0A507QJT6"/>
<name>A0A507QJT6_MONPU</name>
<dbReference type="PANTHER" id="PTHR47425:SF2">
    <property type="entry name" value="FARB-RELATED"/>
    <property type="match status" value="1"/>
</dbReference>
<dbReference type="InterPro" id="IPR052761">
    <property type="entry name" value="Fungal_Detox/Toxin_TFs"/>
</dbReference>
<dbReference type="OrthoDB" id="5041285at2759"/>
<dbReference type="GO" id="GO:0003677">
    <property type="term" value="F:DNA binding"/>
    <property type="evidence" value="ECO:0007669"/>
    <property type="project" value="InterPro"/>
</dbReference>
<dbReference type="Pfam" id="PF04082">
    <property type="entry name" value="Fungal_trans"/>
    <property type="match status" value="1"/>
</dbReference>
<dbReference type="STRING" id="5098.A0A507QJT6"/>
<proteinExistence type="predicted"/>
<sequence length="649" mass="72938">MASCSSNSPSSSSGGSFFLSYFGETEFNELLQLLGPGIEAGPDVNVASMTSRSFEDDTGGPSSSGLLSGPELDYYHIPVDIGNDTAKASSSSSSSLPVAGNDIDLSSYDTSILSTAISPIVNLARELGAYRIPRQPLRDELVRLYFRAVHPVFPVINEIDFCRSYFPSEGRELPEDIPLILFQAMMFAAFAHVNNTELRRSGFQSIHEAQYKTFQKVKLLYATARERNHLLLAKVSVLLSLWSPQDSSMHVNSYWVGRAVHHIRLSHASRPLNCSEKPRDRRRIVAWCCHNRDTMVAFGLRRPYRMHDLSRLISAMNPGQLHHDFDAHGSGIFDSVVIDETSRNRMISNFIWHCKFCQHIRTIVAFQRDLHFQKSWAGPDGDTIDDEHIRQVQEMTSKLGMLSLEHDDIIRSNPTASQSNSILVFDSVHPYMMKIMNLSTIVQLYLPYVNFDGSAACDEFSQEAVQKMRKASHAVASICGRLLAAVTLQHVPVYILAWIIGPSAVLLLEERYWTDTAASNGEGQNLGRSSHPRGDVQHLLRLLDFLKQRFLAGEYMCRLLAKMVHHVAAQYPDNSERIRTGDNSDNVYLKRYQMEASDYYDSSTNNHQGEREVLDMAMRLMELDLAYGRPGLQLGHVNQPAGPSHIQPI</sequence>
<dbReference type="InterPro" id="IPR007219">
    <property type="entry name" value="XnlR_reg_dom"/>
</dbReference>
<dbReference type="PANTHER" id="PTHR47425">
    <property type="entry name" value="FARB-RELATED"/>
    <property type="match status" value="1"/>
</dbReference>
<gene>
    <name evidence="3" type="ORF">MPDQ_005494</name>
</gene>
<feature type="domain" description="Xylanolytic transcriptional activator regulatory" evidence="2">
    <location>
        <begin position="143"/>
        <end position="306"/>
    </location>
</feature>
<evidence type="ECO:0000259" key="2">
    <source>
        <dbReference type="Pfam" id="PF04082"/>
    </source>
</evidence>
<dbReference type="EMBL" id="VIFY01000398">
    <property type="protein sequence ID" value="TQB67482.1"/>
    <property type="molecule type" value="Genomic_DNA"/>
</dbReference>